<dbReference type="PANTHER" id="PTHR12463">
    <property type="entry name" value="OXYGENASE-RELATED"/>
    <property type="match status" value="1"/>
</dbReference>
<dbReference type="SUPFAM" id="SSF51197">
    <property type="entry name" value="Clavaminate synthase-like"/>
    <property type="match status" value="1"/>
</dbReference>
<dbReference type="GO" id="GO:0016491">
    <property type="term" value="F:oxidoreductase activity"/>
    <property type="evidence" value="ECO:0007669"/>
    <property type="project" value="TreeGrafter"/>
</dbReference>
<dbReference type="EMBL" id="CAJNDS010002199">
    <property type="protein sequence ID" value="CAE7368982.1"/>
    <property type="molecule type" value="Genomic_DNA"/>
</dbReference>
<dbReference type="PANTHER" id="PTHR12463:SF1">
    <property type="entry name" value="2-OXOGLUTARATE AND FE-DEPENDENT OXYGENASE FAMILY PROTEIN"/>
    <property type="match status" value="1"/>
</dbReference>
<keyword evidence="1" id="KW-1133">Transmembrane helix</keyword>
<dbReference type="Gene3D" id="2.60.120.590">
    <property type="entry name" value="Alpha-ketoglutarate-dependent dioxygenase AlkB-like"/>
    <property type="match status" value="1"/>
</dbReference>
<feature type="transmembrane region" description="Helical" evidence="1">
    <location>
        <begin position="12"/>
        <end position="32"/>
    </location>
</feature>
<evidence type="ECO:0000313" key="2">
    <source>
        <dbReference type="EMBL" id="CAE7368982.1"/>
    </source>
</evidence>
<gene>
    <name evidence="2" type="primary">gsp-2</name>
    <name evidence="2" type="ORF">SNAT2548_LOCUS20099</name>
</gene>
<dbReference type="PROSITE" id="PS51257">
    <property type="entry name" value="PROKAR_LIPOPROTEIN"/>
    <property type="match status" value="1"/>
</dbReference>
<keyword evidence="1" id="KW-0472">Membrane</keyword>
<dbReference type="AlphaFoldDB" id="A0A812QFN4"/>
<dbReference type="OrthoDB" id="412814at2759"/>
<dbReference type="Proteomes" id="UP000604046">
    <property type="component" value="Unassembled WGS sequence"/>
</dbReference>
<name>A0A812QFN4_9DINO</name>
<protein>
    <submittedName>
        <fullName evidence="2">Gsp-2 protein</fullName>
    </submittedName>
</protein>
<reference evidence="2" key="1">
    <citation type="submission" date="2021-02" db="EMBL/GenBank/DDBJ databases">
        <authorList>
            <person name="Dougan E. K."/>
            <person name="Rhodes N."/>
            <person name="Thang M."/>
            <person name="Chan C."/>
        </authorList>
    </citation>
    <scope>NUCLEOTIDE SEQUENCE</scope>
</reference>
<accession>A0A812QFN4</accession>
<dbReference type="GO" id="GO:0070988">
    <property type="term" value="P:demethylation"/>
    <property type="evidence" value="ECO:0007669"/>
    <property type="project" value="InterPro"/>
</dbReference>
<evidence type="ECO:0000313" key="3">
    <source>
        <dbReference type="Proteomes" id="UP000604046"/>
    </source>
</evidence>
<dbReference type="InterPro" id="IPR037151">
    <property type="entry name" value="AlkB-like_sf"/>
</dbReference>
<evidence type="ECO:0000256" key="1">
    <source>
        <dbReference type="SAM" id="Phobius"/>
    </source>
</evidence>
<dbReference type="GO" id="GO:0032451">
    <property type="term" value="F:demethylase activity"/>
    <property type="evidence" value="ECO:0007669"/>
    <property type="project" value="TreeGrafter"/>
</dbReference>
<keyword evidence="3" id="KW-1185">Reference proteome</keyword>
<sequence length="384" mass="43361">MRDAMRPLHRRSVCKVYFVYLLYLCGALLWWASCRVGRVSSFALPSNSALEQGEAHGKAQGPGMLYEMIGEYTLPKPVVVSPRKAWELWMDLGVGVRKMEEDTYVVAPQHFSKYRSFGQKEAMYLRDMQGNTVSDEENPGIRIELDVVTETEEANILSELQELVDRHGYEFTTDASDDAALAASWRLTGRDEKRTEALAPWGWGSDFDKTKLPPALRRVVSKLEELPGYPLGPIRDVTVNMRSTDDYQMVPHIDPLGDGPNTFVLSLLSSAVVTFSPLAALRAEAERANDDEHFAQHSYTDEDIDCLVPRRAAYSFTGNARYLWTHAVRPSVRPSAEDPETFERWGTWEKVLRRQPNRAAIIFSFADEREPHTDPASESVPSGN</sequence>
<dbReference type="InterPro" id="IPR032857">
    <property type="entry name" value="ALKBH4"/>
</dbReference>
<keyword evidence="1" id="KW-0812">Transmembrane</keyword>
<comment type="caution">
    <text evidence="2">The sequence shown here is derived from an EMBL/GenBank/DDBJ whole genome shotgun (WGS) entry which is preliminary data.</text>
</comment>
<proteinExistence type="predicted"/>
<organism evidence="2 3">
    <name type="scientific">Symbiodinium natans</name>
    <dbReference type="NCBI Taxonomy" id="878477"/>
    <lineage>
        <taxon>Eukaryota</taxon>
        <taxon>Sar</taxon>
        <taxon>Alveolata</taxon>
        <taxon>Dinophyceae</taxon>
        <taxon>Suessiales</taxon>
        <taxon>Symbiodiniaceae</taxon>
        <taxon>Symbiodinium</taxon>
    </lineage>
</organism>